<accession>D8PFD4</accession>
<name>D8PFD4_9BACT</name>
<dbReference type="HOGENOM" id="CLU_054590_7_2_0"/>
<dbReference type="SUPFAM" id="SSF53474">
    <property type="entry name" value="alpha/beta-Hydrolases"/>
    <property type="match status" value="1"/>
</dbReference>
<proteinExistence type="predicted"/>
<dbReference type="KEGG" id="nde:NIDE2255"/>
<dbReference type="Gene3D" id="3.40.50.1820">
    <property type="entry name" value="alpha/beta hydrolase"/>
    <property type="match status" value="1"/>
</dbReference>
<dbReference type="Proteomes" id="UP000001660">
    <property type="component" value="Chromosome"/>
</dbReference>
<evidence type="ECO:0000313" key="2">
    <source>
        <dbReference type="EMBL" id="CBK41971.1"/>
    </source>
</evidence>
<keyword evidence="3" id="KW-1185">Reference proteome</keyword>
<reference evidence="2 3" key="1">
    <citation type="journal article" date="2010" name="Proc. Natl. Acad. Sci. U.S.A.">
        <title>A Nitrospira metagenome illuminates the physiology and evolution of globally important nitrite-oxidizing bacteria.</title>
        <authorList>
            <person name="Lucker S."/>
            <person name="Wagner M."/>
            <person name="Maixner F."/>
            <person name="Pelletier E."/>
            <person name="Koch H."/>
            <person name="Vacherie B."/>
            <person name="Rattei T."/>
            <person name="Sinninghe Damste J."/>
            <person name="Spieck E."/>
            <person name="Le Paslier D."/>
            <person name="Daims H."/>
        </authorList>
    </citation>
    <scope>NUCLEOTIDE SEQUENCE [LARGE SCALE GENOMIC DNA]</scope>
</reference>
<dbReference type="InterPro" id="IPR051049">
    <property type="entry name" value="Dienelactone_hydrolase-like"/>
</dbReference>
<feature type="domain" description="Dienelactone hydrolase" evidence="1">
    <location>
        <begin position="56"/>
        <end position="258"/>
    </location>
</feature>
<dbReference type="InterPro" id="IPR002925">
    <property type="entry name" value="Dienelactn_hydro"/>
</dbReference>
<dbReference type="AlphaFoldDB" id="D8PFD4"/>
<evidence type="ECO:0000313" key="3">
    <source>
        <dbReference type="Proteomes" id="UP000001660"/>
    </source>
</evidence>
<sequence length="263" mass="28872">MTTQAAPFSLDQIGTGTARFPSGMAIPTATDAMVDPYIRTRVSKDVQVECIEFWPQDKTAYPGIVLLHDWWGLNSQITDLGARLACEGYGVIIPKLYGRLGGMVTANNEVAEALMAKCNEKLLLQDINTCCEYLNTTQHIKRNIHGVVGFGMGASLAIRFACQRKRLRAAVAYYGKVTAPDQLTNMMSPLLYHQAEQDTWATQQDVDHLRAAASQGKRIEIKTYPGASHAFCDETRPAGYQAEATAQAWDATVAFLKSSFQGT</sequence>
<organism evidence="2 3">
    <name type="scientific">Nitrospira defluvii</name>
    <dbReference type="NCBI Taxonomy" id="330214"/>
    <lineage>
        <taxon>Bacteria</taxon>
        <taxon>Pseudomonadati</taxon>
        <taxon>Nitrospirota</taxon>
        <taxon>Nitrospiria</taxon>
        <taxon>Nitrospirales</taxon>
        <taxon>Nitrospiraceae</taxon>
        <taxon>Nitrospira</taxon>
    </lineage>
</organism>
<gene>
    <name evidence="2" type="ORF">NIDE2255</name>
</gene>
<dbReference type="STRING" id="330214.NIDE2255"/>
<keyword evidence="2" id="KW-0378">Hydrolase</keyword>
<dbReference type="PANTHER" id="PTHR46623">
    <property type="entry name" value="CARBOXYMETHYLENEBUTENOLIDASE-RELATED"/>
    <property type="match status" value="1"/>
</dbReference>
<dbReference type="EC" id="3.1.1.45" evidence="2"/>
<dbReference type="InterPro" id="IPR029058">
    <property type="entry name" value="AB_hydrolase_fold"/>
</dbReference>
<evidence type="ECO:0000259" key="1">
    <source>
        <dbReference type="Pfam" id="PF01738"/>
    </source>
</evidence>
<dbReference type="EMBL" id="FP929003">
    <property type="protein sequence ID" value="CBK41971.1"/>
    <property type="molecule type" value="Genomic_DNA"/>
</dbReference>
<protein>
    <submittedName>
        <fullName evidence="2">Putative Carboxymethylenebutenolidase</fullName>
        <ecNumber evidence="2">3.1.1.45</ecNumber>
    </submittedName>
</protein>
<dbReference type="GO" id="GO:0008806">
    <property type="term" value="F:carboxymethylenebutenolidase activity"/>
    <property type="evidence" value="ECO:0007669"/>
    <property type="project" value="UniProtKB-EC"/>
</dbReference>
<dbReference type="PANTHER" id="PTHR46623:SF6">
    <property type="entry name" value="ALPHA_BETA-HYDROLASES SUPERFAMILY PROTEIN"/>
    <property type="match status" value="1"/>
</dbReference>
<dbReference type="OrthoDB" id="9771666at2"/>
<dbReference type="Pfam" id="PF01738">
    <property type="entry name" value="DLH"/>
    <property type="match status" value="1"/>
</dbReference>
<dbReference type="eggNOG" id="COG0412">
    <property type="taxonomic scope" value="Bacteria"/>
</dbReference>